<proteinExistence type="predicted"/>
<dbReference type="Pfam" id="PF23397">
    <property type="entry name" value="DUF7104"/>
    <property type="match status" value="6"/>
</dbReference>
<name>A0A8H7AJ61_9EURO</name>
<reference evidence="1" key="1">
    <citation type="submission" date="2020-02" db="EMBL/GenBank/DDBJ databases">
        <authorList>
            <person name="Palmer J.M."/>
        </authorList>
    </citation>
    <scope>NUCLEOTIDE SEQUENCE</scope>
    <source>
        <strain evidence="1">EPUS1.4</strain>
        <tissue evidence="1">Thallus</tissue>
    </source>
</reference>
<dbReference type="Gene3D" id="1.20.5.340">
    <property type="match status" value="3"/>
</dbReference>
<dbReference type="InterPro" id="IPR055530">
    <property type="entry name" value="DUF7104"/>
</dbReference>
<dbReference type="InterPro" id="IPR036770">
    <property type="entry name" value="Ankyrin_rpt-contain_sf"/>
</dbReference>
<evidence type="ECO:0008006" key="3">
    <source>
        <dbReference type="Google" id="ProtNLM"/>
    </source>
</evidence>
<dbReference type="SUPFAM" id="SSF48403">
    <property type="entry name" value="Ankyrin repeat"/>
    <property type="match status" value="1"/>
</dbReference>
<sequence>MREEIASYRLMIIIQDEKVLLLHQFVKDFLVGSSAESSSGHFINEFEAHARLAHRCVAWLIQDFNDQHLARPVRSRHHISSEDRFLSYAIRSWGDHAHLAQSEFKVHDDQAEFFSVDSMCRSHWLELFRSKSAVWFINKGMEKGFSIFHVASRWDIPALVDYVYSREDRNDHFSGFNDLKWKNSRNLTPMEEAAKHGHVNVLSCLLNQETKPMKNYKHVIKRTVENQKNADKILDLLLNRRGDKITNTEEIVMTAARWSNKETMTLLLNRRGDQIIITEEIMIAAAGNYGSGEGMMTLLLNQRGDEITITQEIVETAAGNYYCGEKVITLLLDQRGDEITITEEIIEAATRNLSRSKKIMTLLFDRRGDEITITEGIVEAAAENQGKEMMTLLLDRRGDEITITEEIVRAATGNEYGEDIMTLLLDQEEIKSLSLSGGETQRYCFKLDRGDH</sequence>
<evidence type="ECO:0000313" key="2">
    <source>
        <dbReference type="Proteomes" id="UP000606974"/>
    </source>
</evidence>
<accession>A0A8H7AJ61</accession>
<dbReference type="AlphaFoldDB" id="A0A8H7AJ61"/>
<dbReference type="Proteomes" id="UP000606974">
    <property type="component" value="Unassembled WGS sequence"/>
</dbReference>
<dbReference type="EMBL" id="JAACFV010000045">
    <property type="protein sequence ID" value="KAF7509114.1"/>
    <property type="molecule type" value="Genomic_DNA"/>
</dbReference>
<organism evidence="1 2">
    <name type="scientific">Endocarpon pusillum</name>
    <dbReference type="NCBI Taxonomy" id="364733"/>
    <lineage>
        <taxon>Eukaryota</taxon>
        <taxon>Fungi</taxon>
        <taxon>Dikarya</taxon>
        <taxon>Ascomycota</taxon>
        <taxon>Pezizomycotina</taxon>
        <taxon>Eurotiomycetes</taxon>
        <taxon>Chaetothyriomycetidae</taxon>
        <taxon>Verrucariales</taxon>
        <taxon>Verrucariaceae</taxon>
        <taxon>Endocarpon</taxon>
    </lineage>
</organism>
<dbReference type="PANTHER" id="PTHR10039">
    <property type="entry name" value="AMELOGENIN"/>
    <property type="match status" value="1"/>
</dbReference>
<protein>
    <recommendedName>
        <fullName evidence="3">Ankyrin repeat-containing protein</fullName>
    </recommendedName>
</protein>
<dbReference type="PANTHER" id="PTHR10039:SF14">
    <property type="entry name" value="NACHT DOMAIN-CONTAINING PROTEIN"/>
    <property type="match status" value="1"/>
</dbReference>
<gene>
    <name evidence="1" type="ORF">GJ744_008341</name>
</gene>
<keyword evidence="2" id="KW-1185">Reference proteome</keyword>
<evidence type="ECO:0000313" key="1">
    <source>
        <dbReference type="EMBL" id="KAF7509114.1"/>
    </source>
</evidence>
<dbReference type="OrthoDB" id="20872at2759"/>
<comment type="caution">
    <text evidence="1">The sequence shown here is derived from an EMBL/GenBank/DDBJ whole genome shotgun (WGS) entry which is preliminary data.</text>
</comment>